<dbReference type="EMBL" id="GBEZ01025695">
    <property type="protein sequence ID" value="JAC61425.1"/>
    <property type="molecule type" value="Transcribed_RNA"/>
</dbReference>
<gene>
    <name evidence="2" type="ORF">TSPGSL018_26291</name>
</gene>
<name>A0A061QSJ6_9CHLO</name>
<sequence>MQQEAQASENQRDGSDHCPDENRETSPVEDHTPQQFVGNRYGKEDWEYGKKIAKQIKTKKTPVLPWMRVPITIEDGKGFGLENVRGLDDRLRTALKQEGLSELFPVQAA</sequence>
<protein>
    <submittedName>
        <fullName evidence="2">Uncharacterized protein</fullName>
    </submittedName>
</protein>
<evidence type="ECO:0000256" key="1">
    <source>
        <dbReference type="SAM" id="MobiDB-lite"/>
    </source>
</evidence>
<feature type="non-terminal residue" evidence="2">
    <location>
        <position position="109"/>
    </location>
</feature>
<organism evidence="2">
    <name type="scientific">Tetraselmis sp. GSL018</name>
    <dbReference type="NCBI Taxonomy" id="582737"/>
    <lineage>
        <taxon>Eukaryota</taxon>
        <taxon>Viridiplantae</taxon>
        <taxon>Chlorophyta</taxon>
        <taxon>core chlorophytes</taxon>
        <taxon>Chlorodendrophyceae</taxon>
        <taxon>Chlorodendrales</taxon>
        <taxon>Chlorodendraceae</taxon>
        <taxon>Tetraselmis</taxon>
    </lineage>
</organism>
<feature type="compositionally biased region" description="Basic and acidic residues" evidence="1">
    <location>
        <begin position="10"/>
        <end position="32"/>
    </location>
</feature>
<reference evidence="2" key="1">
    <citation type="submission" date="2014-05" db="EMBL/GenBank/DDBJ databases">
        <title>The transcriptome of the halophilic microalga Tetraselmis sp. GSL018 isolated from the Great Salt Lake, Utah.</title>
        <authorList>
            <person name="Jinkerson R.E."/>
            <person name="D'Adamo S."/>
            <person name="Posewitz M.C."/>
        </authorList>
    </citation>
    <scope>NUCLEOTIDE SEQUENCE</scope>
    <source>
        <strain evidence="2">GSL018</strain>
    </source>
</reference>
<feature type="region of interest" description="Disordered" evidence="1">
    <location>
        <begin position="1"/>
        <end position="42"/>
    </location>
</feature>
<accession>A0A061QSJ6</accession>
<proteinExistence type="predicted"/>
<dbReference type="AlphaFoldDB" id="A0A061QSJ6"/>
<evidence type="ECO:0000313" key="2">
    <source>
        <dbReference type="EMBL" id="JAC61425.1"/>
    </source>
</evidence>